<dbReference type="FunFam" id="3.40.630.10:FF:000101">
    <property type="entry name" value="N-acetylated alpha-linked acidic dipeptidase like 1"/>
    <property type="match status" value="1"/>
</dbReference>
<evidence type="ECO:0000256" key="2">
    <source>
        <dbReference type="SAM" id="MobiDB-lite"/>
    </source>
</evidence>
<keyword evidence="4" id="KW-0121">Carboxypeptidase</keyword>
<dbReference type="InterPro" id="IPR007484">
    <property type="entry name" value="Peptidase_M28"/>
</dbReference>
<feature type="region of interest" description="Disordered" evidence="2">
    <location>
        <begin position="365"/>
        <end position="384"/>
    </location>
</feature>
<dbReference type="GO" id="GO:0004180">
    <property type="term" value="F:carboxypeptidase activity"/>
    <property type="evidence" value="ECO:0007669"/>
    <property type="project" value="UniProtKB-KW"/>
</dbReference>
<dbReference type="Gene3D" id="1.20.930.40">
    <property type="entry name" value="Transferrin receptor-like, dimerisation domain"/>
    <property type="match status" value="1"/>
</dbReference>
<dbReference type="PANTHER" id="PTHR10404">
    <property type="entry name" value="N-ACETYLATED-ALPHA-LINKED ACIDIC DIPEPTIDASE"/>
    <property type="match status" value="1"/>
</dbReference>
<evidence type="ECO:0000313" key="4">
    <source>
        <dbReference type="EMBL" id="OXA57011.1"/>
    </source>
</evidence>
<evidence type="ECO:0000259" key="3">
    <source>
        <dbReference type="Pfam" id="PF04389"/>
    </source>
</evidence>
<feature type="compositionally biased region" description="Polar residues" evidence="2">
    <location>
        <begin position="365"/>
        <end position="375"/>
    </location>
</feature>
<protein>
    <submittedName>
        <fullName evidence="4">Glutamate carboxypeptidase 2</fullName>
    </submittedName>
</protein>
<organism evidence="4 5">
    <name type="scientific">Folsomia candida</name>
    <name type="common">Springtail</name>
    <dbReference type="NCBI Taxonomy" id="158441"/>
    <lineage>
        <taxon>Eukaryota</taxon>
        <taxon>Metazoa</taxon>
        <taxon>Ecdysozoa</taxon>
        <taxon>Arthropoda</taxon>
        <taxon>Hexapoda</taxon>
        <taxon>Collembola</taxon>
        <taxon>Entomobryomorpha</taxon>
        <taxon>Isotomoidea</taxon>
        <taxon>Isotomidae</taxon>
        <taxon>Proisotominae</taxon>
        <taxon>Folsomia</taxon>
    </lineage>
</organism>
<reference evidence="4 5" key="1">
    <citation type="submission" date="2015-12" db="EMBL/GenBank/DDBJ databases">
        <title>The genome of Folsomia candida.</title>
        <authorList>
            <person name="Faddeeva A."/>
            <person name="Derks M.F."/>
            <person name="Anvar Y."/>
            <person name="Smit S."/>
            <person name="Van Straalen N."/>
            <person name="Roelofs D."/>
        </authorList>
    </citation>
    <scope>NUCLEOTIDE SEQUENCE [LARGE SCALE GENOMIC DNA]</scope>
    <source>
        <strain evidence="4 5">VU population</strain>
        <tissue evidence="4">Whole body</tissue>
    </source>
</reference>
<proteinExistence type="inferred from homology"/>
<feature type="domain" description="Peptidase M28" evidence="3">
    <location>
        <begin position="237"/>
        <end position="443"/>
    </location>
</feature>
<keyword evidence="4" id="KW-0378">Hydrolase</keyword>
<evidence type="ECO:0000313" key="5">
    <source>
        <dbReference type="Proteomes" id="UP000198287"/>
    </source>
</evidence>
<comment type="similarity">
    <text evidence="1">Belongs to the peptidase M28 family. M28B subfamily.</text>
</comment>
<dbReference type="InterPro" id="IPR039373">
    <property type="entry name" value="Peptidase_M28B"/>
</dbReference>
<dbReference type="SUPFAM" id="SSF53187">
    <property type="entry name" value="Zn-dependent exopeptidases"/>
    <property type="match status" value="1"/>
</dbReference>
<dbReference type="SUPFAM" id="SSF52025">
    <property type="entry name" value="PA domain"/>
    <property type="match status" value="1"/>
</dbReference>
<dbReference type="PANTHER" id="PTHR10404:SF32">
    <property type="entry name" value="INACTIVE N-ACETYLATED-ALPHA-LINKED ACIDIC DIPEPTIDASE-LIKE PROTEIN 2"/>
    <property type="match status" value="1"/>
</dbReference>
<dbReference type="SUPFAM" id="SSF47672">
    <property type="entry name" value="Transferrin receptor-like dimerisation domain"/>
    <property type="match status" value="1"/>
</dbReference>
<accession>A0A226EJS8</accession>
<dbReference type="EMBL" id="LNIX01000003">
    <property type="protein sequence ID" value="OXA57011.1"/>
    <property type="molecule type" value="Genomic_DNA"/>
</dbReference>
<dbReference type="InterPro" id="IPR046450">
    <property type="entry name" value="PA_dom_sf"/>
</dbReference>
<comment type="caution">
    <text evidence="4">The sequence shown here is derived from an EMBL/GenBank/DDBJ whole genome shotgun (WGS) entry which is preliminary data.</text>
</comment>
<dbReference type="InterPro" id="IPR036757">
    <property type="entry name" value="TFR-like_dimer_dom_sf"/>
</dbReference>
<evidence type="ECO:0000256" key="1">
    <source>
        <dbReference type="ARBA" id="ARBA00005634"/>
    </source>
</evidence>
<gene>
    <name evidence="4" type="ORF">Fcan01_07680</name>
</gene>
<keyword evidence="5" id="KW-1185">Reference proteome</keyword>
<name>A0A226EJS8_FOLCA</name>
<dbReference type="Gene3D" id="3.50.30.30">
    <property type="match status" value="1"/>
</dbReference>
<dbReference type="OrthoDB" id="5841748at2759"/>
<sequence>MESVKYYTEKKAVCKPFPFTLGFCRATEFSYAEVLGKNGSAVFRTSEFDDHLNPRPMMAFSPPADLHGTLIYAHYGRVQDLDFLNASRVRLDRSVALIRFGGPHPSKVAEIAAMYGIGAILFYPDPQDYGPQLPLNSVRFSSLLTLGEIHEYQKHKSKFIIPAHTISPGDAQELLRYIRQGNWMKRAPPNWQGGLKTPYFLGPTTTVQTSSKFGQTTSAVQVRLRIFNEPQIREIYNVVAAIPGAWESDRYIVVGCSHDAWNSGAGDPGIGIALISEMARSFSNAVQKGWKPRRSILFISFDANLFASSGVSHWLQEHHFEISSRTIAYIDLSRVLRGNETLHVHSSPILNSVARKAIARVVTHADSSSVSQPNPSEEEKEVEGGWRNGSAAIYFSSLVTSDEPSFAFLNLGIPFFRISVSNSPKGYDYPLFHTSFDTAENFANSVDPELKGAKTLGKIILETIVLLADSIVLPINVEDYVMEIQKAFGNFIQQYQQELHRGNLSIAYLQAAVMRLEVIGDNFQTEMHNRTVINPEYDTLPAPSPSPKTIKSKKALLHRIINDKLMEIDRAFLSRSSDVYKHLVLGFTSNMDEIRINGTADNMSTSLDHFFPKLRESLECGRRVHELAEEQEPGIKEIKTISLSRSGSKINSFAKHRSRRIRSREKKFRTRDLDGIGTFALDTSICHDWHIVASQRIASLTRALDAASAILQSPLLPEESE</sequence>
<dbReference type="AlphaFoldDB" id="A0A226EJS8"/>
<dbReference type="Gene3D" id="3.40.630.10">
    <property type="entry name" value="Zn peptidases"/>
    <property type="match status" value="1"/>
</dbReference>
<dbReference type="OMA" id="AWISHFA"/>
<dbReference type="Proteomes" id="UP000198287">
    <property type="component" value="Unassembled WGS sequence"/>
</dbReference>
<dbReference type="Pfam" id="PF04389">
    <property type="entry name" value="Peptidase_M28"/>
    <property type="match status" value="1"/>
</dbReference>
<keyword evidence="4" id="KW-0645">Protease</keyword>